<feature type="region of interest" description="Disordered" evidence="1">
    <location>
        <begin position="295"/>
        <end position="317"/>
    </location>
</feature>
<protein>
    <submittedName>
        <fullName evidence="2">Uncharacterized protein</fullName>
    </submittedName>
</protein>
<keyword evidence="3" id="KW-1185">Reference proteome</keyword>
<dbReference type="EMBL" id="BAABHJ010000005">
    <property type="protein sequence ID" value="GAA4604792.1"/>
    <property type="molecule type" value="Genomic_DNA"/>
</dbReference>
<evidence type="ECO:0000313" key="2">
    <source>
        <dbReference type="EMBL" id="GAA4604792.1"/>
    </source>
</evidence>
<reference evidence="3" key="1">
    <citation type="journal article" date="2019" name="Int. J. Syst. Evol. Microbiol.">
        <title>The Global Catalogue of Microorganisms (GCM) 10K type strain sequencing project: providing services to taxonomists for standard genome sequencing and annotation.</title>
        <authorList>
            <consortium name="The Broad Institute Genomics Platform"/>
            <consortium name="The Broad Institute Genome Sequencing Center for Infectious Disease"/>
            <person name="Wu L."/>
            <person name="Ma J."/>
        </authorList>
    </citation>
    <scope>NUCLEOTIDE SEQUENCE [LARGE SCALE GENOMIC DNA]</scope>
    <source>
        <strain evidence="3">JCM 17938</strain>
    </source>
</reference>
<proteinExistence type="predicted"/>
<evidence type="ECO:0000313" key="3">
    <source>
        <dbReference type="Proteomes" id="UP001500212"/>
    </source>
</evidence>
<comment type="caution">
    <text evidence="2">The sequence shown here is derived from an EMBL/GenBank/DDBJ whole genome shotgun (WGS) entry which is preliminary data.</text>
</comment>
<dbReference type="Proteomes" id="UP001500212">
    <property type="component" value="Unassembled WGS sequence"/>
</dbReference>
<name>A0ABP8TI00_9ACTN</name>
<evidence type="ECO:0000256" key="1">
    <source>
        <dbReference type="SAM" id="MobiDB-lite"/>
    </source>
</evidence>
<gene>
    <name evidence="2" type="ORF">GCM10023195_16420</name>
</gene>
<dbReference type="RefSeq" id="WP_345350832.1">
    <property type="nucleotide sequence ID" value="NZ_BAABHJ010000005.1"/>
</dbReference>
<accession>A0ABP8TI00</accession>
<organism evidence="2 3">
    <name type="scientific">Actinoallomurus liliacearum</name>
    <dbReference type="NCBI Taxonomy" id="1080073"/>
    <lineage>
        <taxon>Bacteria</taxon>
        <taxon>Bacillati</taxon>
        <taxon>Actinomycetota</taxon>
        <taxon>Actinomycetes</taxon>
        <taxon>Streptosporangiales</taxon>
        <taxon>Thermomonosporaceae</taxon>
        <taxon>Actinoallomurus</taxon>
    </lineage>
</organism>
<sequence length="378" mass="39504">MKAEAPTVNELDLMRTMRTDAPIPSQQRLDTGRKRLHAMIDGSSEAPRPVRAGRRFGRAWGVLLAGGLATAAAGAVVATQVGGSPVTVQGSPAAVSARYDNPLVERATFGWLPAGLHANGYVADHQHEDFFQVTAQQKGKSGGTVTLTAYGRGKEPFLGYLPGGVPAKRIPAASVNGHSAYWIFKPNPSGQSQFSLRWQQAPNRWAELEGNGLPGNSAELTKTAHRIAESAKFGGTRPIAMPLHVGGVPGGLTPNRTVLNNGAYGEVGATLDFIVDGPSSNLLIGVTKSDGTIGTGVAAGPGRPIPGRPRPNTKLDGHPAYVTPSLVYVYGVNGFNVQINASGTVLAKLNKTGGVTGLFHHLTVKGLDPSNWTPNPVN</sequence>